<gene>
    <name evidence="1" type="ORF">PXEA_LOCUS16100</name>
</gene>
<accession>A0A3S5CHV6</accession>
<reference evidence="1" key="1">
    <citation type="submission" date="2018-11" db="EMBL/GenBank/DDBJ databases">
        <authorList>
            <consortium name="Pathogen Informatics"/>
        </authorList>
    </citation>
    <scope>NUCLEOTIDE SEQUENCE</scope>
</reference>
<proteinExistence type="predicted"/>
<comment type="caution">
    <text evidence="1">The sequence shown here is derived from an EMBL/GenBank/DDBJ whole genome shotgun (WGS) entry which is preliminary data.</text>
</comment>
<evidence type="ECO:0000313" key="1">
    <source>
        <dbReference type="EMBL" id="VEL22660.1"/>
    </source>
</evidence>
<keyword evidence="2" id="KW-1185">Reference proteome</keyword>
<dbReference type="EMBL" id="CAAALY010057743">
    <property type="protein sequence ID" value="VEL22660.1"/>
    <property type="molecule type" value="Genomic_DNA"/>
</dbReference>
<sequence length="155" mass="17343">MDELVTYVSSEIPSEFSISSTLYFSQQIVLFFELLLSSPTGIRDSLRNCLIRISPAASLSPVPVGKPPEDSQVSCVSQSSLDLEPDICYLVDADLIARSKTNSSQHSDSFQNGSPKVSNSKRICDDYPLCISYLVRGESFERYFNYIIKNIFFSE</sequence>
<organism evidence="1 2">
    <name type="scientific">Protopolystoma xenopodis</name>
    <dbReference type="NCBI Taxonomy" id="117903"/>
    <lineage>
        <taxon>Eukaryota</taxon>
        <taxon>Metazoa</taxon>
        <taxon>Spiralia</taxon>
        <taxon>Lophotrochozoa</taxon>
        <taxon>Platyhelminthes</taxon>
        <taxon>Monogenea</taxon>
        <taxon>Polyopisthocotylea</taxon>
        <taxon>Polystomatidea</taxon>
        <taxon>Polystomatidae</taxon>
        <taxon>Protopolystoma</taxon>
    </lineage>
</organism>
<dbReference type="AlphaFoldDB" id="A0A3S5CHV6"/>
<evidence type="ECO:0000313" key="2">
    <source>
        <dbReference type="Proteomes" id="UP000784294"/>
    </source>
</evidence>
<name>A0A3S5CHV6_9PLAT</name>
<protein>
    <submittedName>
        <fullName evidence="1">Uncharacterized protein</fullName>
    </submittedName>
</protein>
<dbReference type="Proteomes" id="UP000784294">
    <property type="component" value="Unassembled WGS sequence"/>
</dbReference>